<dbReference type="GO" id="GO:0004519">
    <property type="term" value="F:endonuclease activity"/>
    <property type="evidence" value="ECO:0007669"/>
    <property type="project" value="UniProtKB-KW"/>
</dbReference>
<gene>
    <name evidence="5" type="ORF">ACG00X_11310</name>
</gene>
<evidence type="ECO:0000256" key="3">
    <source>
        <dbReference type="ARBA" id="ARBA00023125"/>
    </source>
</evidence>
<proteinExistence type="inferred from homology"/>
<comment type="caution">
    <text evidence="5">The sequence shown here is derived from an EMBL/GenBank/DDBJ whole genome shotgun (WGS) entry which is preliminary data.</text>
</comment>
<dbReference type="SUPFAM" id="SSF116734">
    <property type="entry name" value="DNA methylase specificity domain"/>
    <property type="match status" value="2"/>
</dbReference>
<dbReference type="InterPro" id="IPR000055">
    <property type="entry name" value="Restrct_endonuc_typeI_TRD"/>
</dbReference>
<dbReference type="CDD" id="cd16961">
    <property type="entry name" value="RMtype1_S_TRD-CR_like"/>
    <property type="match status" value="1"/>
</dbReference>
<evidence type="ECO:0000313" key="6">
    <source>
        <dbReference type="Proteomes" id="UP001606305"/>
    </source>
</evidence>
<keyword evidence="5" id="KW-0255">Endonuclease</keyword>
<dbReference type="CDD" id="cd17253">
    <property type="entry name" value="RMtype1_S_Eco933I-TRD2-CR2_like"/>
    <property type="match status" value="1"/>
</dbReference>
<dbReference type="Proteomes" id="UP001606305">
    <property type="component" value="Unassembled WGS sequence"/>
</dbReference>
<evidence type="ECO:0000259" key="4">
    <source>
        <dbReference type="Pfam" id="PF01420"/>
    </source>
</evidence>
<keyword evidence="5" id="KW-0540">Nuclease</keyword>
<reference evidence="5 6" key="1">
    <citation type="submission" date="2024-09" db="EMBL/GenBank/DDBJ databases">
        <title>Novel species of the genus Pelomonas and Roseateles isolated from streams.</title>
        <authorList>
            <person name="Lu H."/>
        </authorList>
    </citation>
    <scope>NUCLEOTIDE SEQUENCE [LARGE SCALE GENOMIC DNA]</scope>
    <source>
        <strain evidence="5 6">BYS96W</strain>
    </source>
</reference>
<evidence type="ECO:0000313" key="5">
    <source>
        <dbReference type="EMBL" id="MFG6457421.1"/>
    </source>
</evidence>
<feature type="domain" description="Type I restriction modification DNA specificity" evidence="4">
    <location>
        <begin position="339"/>
        <end position="443"/>
    </location>
</feature>
<evidence type="ECO:0000256" key="2">
    <source>
        <dbReference type="ARBA" id="ARBA00022747"/>
    </source>
</evidence>
<dbReference type="Pfam" id="PF01420">
    <property type="entry name" value="Methylase_S"/>
    <property type="match status" value="2"/>
</dbReference>
<organism evidence="5 6">
    <name type="scientific">Pelomonas nitida</name>
    <dbReference type="NCBI Taxonomy" id="3299027"/>
    <lineage>
        <taxon>Bacteria</taxon>
        <taxon>Pseudomonadati</taxon>
        <taxon>Pseudomonadota</taxon>
        <taxon>Betaproteobacteria</taxon>
        <taxon>Burkholderiales</taxon>
        <taxon>Sphaerotilaceae</taxon>
        <taxon>Roseateles</taxon>
    </lineage>
</organism>
<keyword evidence="3" id="KW-0238">DNA-binding</keyword>
<dbReference type="GO" id="GO:0016787">
    <property type="term" value="F:hydrolase activity"/>
    <property type="evidence" value="ECO:0007669"/>
    <property type="project" value="UniProtKB-KW"/>
</dbReference>
<feature type="domain" description="Type I restriction modification DNA specificity" evidence="4">
    <location>
        <begin position="6"/>
        <end position="176"/>
    </location>
</feature>
<dbReference type="EMBL" id="JBIGIA010000007">
    <property type="protein sequence ID" value="MFG6457421.1"/>
    <property type="molecule type" value="Genomic_DNA"/>
</dbReference>
<accession>A0ABW7G6E0</accession>
<sequence length="514" mass="56230">MRRLPNGWASTPLGELVSLRTGPFGSALHQSDYVREGTPLVNPMHLVDGRIRPSPEMSVPAQMVEQLSDYKLRSGDVVLGRRGEMGRCAVVSQREEGWLCGTGSLIVRPERRLLDPSYLQRLLTSRSVVDYLLAASVGSTMANLNQQHLLALDVSLPPLAEQTRIVEKLEELLSDLDAGVAELKAAQAKLQHYRQSLLKAAVEGSLTAAWREAHPAPEESGADLLARILRERRARWEAQQLAKFEAQGKAPTKGWQGKYPEPASLDTNALDALPNSWVWASVEQLGTVQLGRQRSPDKLGGANPTPYVRAANIREGGIDLADVLYMDFSASERITFALKPGDVLLTEASGSPEHVGRPAIWRDGTDLYCFQNTVLRFQSHLLSPEFAYFSFLAMQKLGVFRRLSGGVGINHLSAGKFSTLPVPLPPVREQLEIVRLLTDAFALCDRQLAAIERVESQSTAQRQNLLRAAFAGQLVPQDPADEPAAALLARIRAERAAAGGGTRARRGRPAKEVS</sequence>
<dbReference type="Gene3D" id="3.90.220.20">
    <property type="entry name" value="DNA methylase specificity domains"/>
    <property type="match status" value="2"/>
</dbReference>
<dbReference type="InterPro" id="IPR051212">
    <property type="entry name" value="Type-I_RE_S_subunit"/>
</dbReference>
<keyword evidence="2" id="KW-0680">Restriction system</keyword>
<dbReference type="PANTHER" id="PTHR43140">
    <property type="entry name" value="TYPE-1 RESTRICTION ENZYME ECOKI SPECIFICITY PROTEIN"/>
    <property type="match status" value="1"/>
</dbReference>
<protein>
    <submittedName>
        <fullName evidence="5">Restriction endonuclease subunit S</fullName>
        <ecNumber evidence="5">3.1.21.-</ecNumber>
    </submittedName>
</protein>
<comment type="similarity">
    <text evidence="1">Belongs to the type-I restriction system S methylase family.</text>
</comment>
<dbReference type="RefSeq" id="WP_394488279.1">
    <property type="nucleotide sequence ID" value="NZ_JBIGIA010000007.1"/>
</dbReference>
<keyword evidence="6" id="KW-1185">Reference proteome</keyword>
<name>A0ABW7G6E0_9BURK</name>
<evidence type="ECO:0000256" key="1">
    <source>
        <dbReference type="ARBA" id="ARBA00010923"/>
    </source>
</evidence>
<dbReference type="EC" id="3.1.21.-" evidence="5"/>
<dbReference type="PANTHER" id="PTHR43140:SF1">
    <property type="entry name" value="TYPE I RESTRICTION ENZYME ECOKI SPECIFICITY SUBUNIT"/>
    <property type="match status" value="1"/>
</dbReference>
<keyword evidence="5" id="KW-0378">Hydrolase</keyword>
<dbReference type="InterPro" id="IPR044946">
    <property type="entry name" value="Restrct_endonuc_typeI_TRD_sf"/>
</dbReference>